<dbReference type="GeneID" id="25565444"/>
<evidence type="ECO:0000313" key="4">
    <source>
        <dbReference type="Proteomes" id="UP000054408"/>
    </source>
</evidence>
<name>A0A0L0DC52_THETB</name>
<evidence type="ECO:0000256" key="1">
    <source>
        <dbReference type="SAM" id="Coils"/>
    </source>
</evidence>
<evidence type="ECO:0000313" key="3">
    <source>
        <dbReference type="EMBL" id="KNC49924.1"/>
    </source>
</evidence>
<gene>
    <name evidence="3" type="ORF">AMSG_06229</name>
</gene>
<dbReference type="RefSeq" id="XP_013757403.1">
    <property type="nucleotide sequence ID" value="XM_013901949.1"/>
</dbReference>
<accession>A0A0L0DC52</accession>
<keyword evidence="4" id="KW-1185">Reference proteome</keyword>
<keyword evidence="1" id="KW-0175">Coiled coil</keyword>
<proteinExistence type="predicted"/>
<feature type="compositionally biased region" description="Gly residues" evidence="2">
    <location>
        <begin position="92"/>
        <end position="112"/>
    </location>
</feature>
<organism evidence="3 4">
    <name type="scientific">Thecamonas trahens ATCC 50062</name>
    <dbReference type="NCBI Taxonomy" id="461836"/>
    <lineage>
        <taxon>Eukaryota</taxon>
        <taxon>Apusozoa</taxon>
        <taxon>Apusomonadida</taxon>
        <taxon>Apusomonadidae</taxon>
        <taxon>Thecamonas</taxon>
    </lineage>
</organism>
<feature type="coiled-coil region" evidence="1">
    <location>
        <begin position="126"/>
        <end position="184"/>
    </location>
</feature>
<feature type="compositionally biased region" description="Low complexity" evidence="2">
    <location>
        <begin position="41"/>
        <end position="50"/>
    </location>
</feature>
<reference evidence="3 4" key="1">
    <citation type="submission" date="2010-05" db="EMBL/GenBank/DDBJ databases">
        <title>The Genome Sequence of Thecamonas trahens ATCC 50062.</title>
        <authorList>
            <consortium name="The Broad Institute Genome Sequencing Platform"/>
            <person name="Russ C."/>
            <person name="Cuomo C."/>
            <person name="Shea T."/>
            <person name="Young S.K."/>
            <person name="Zeng Q."/>
            <person name="Koehrsen M."/>
            <person name="Haas B."/>
            <person name="Borodovsky M."/>
            <person name="Guigo R."/>
            <person name="Alvarado L."/>
            <person name="Berlin A."/>
            <person name="Bochicchio J."/>
            <person name="Borenstein D."/>
            <person name="Chapman S."/>
            <person name="Chen Z."/>
            <person name="Freedman E."/>
            <person name="Gellesch M."/>
            <person name="Goldberg J."/>
            <person name="Griggs A."/>
            <person name="Gujja S."/>
            <person name="Heilman E."/>
            <person name="Heiman D."/>
            <person name="Hepburn T."/>
            <person name="Howarth C."/>
            <person name="Jen D."/>
            <person name="Larson L."/>
            <person name="Mehta T."/>
            <person name="Park D."/>
            <person name="Pearson M."/>
            <person name="Roberts A."/>
            <person name="Saif S."/>
            <person name="Shenoy N."/>
            <person name="Sisk P."/>
            <person name="Stolte C."/>
            <person name="Sykes S."/>
            <person name="Thomson T."/>
            <person name="Walk T."/>
            <person name="White J."/>
            <person name="Yandava C."/>
            <person name="Burger G."/>
            <person name="Gray M.W."/>
            <person name="Holland P.W.H."/>
            <person name="King N."/>
            <person name="Lang F.B.F."/>
            <person name="Roger A.J."/>
            <person name="Ruiz-Trillo I."/>
            <person name="Lander E."/>
            <person name="Nusbaum C."/>
        </authorList>
    </citation>
    <scope>NUCLEOTIDE SEQUENCE [LARGE SCALE GENOMIC DNA]</scope>
    <source>
        <strain evidence="3 4">ATCC 50062</strain>
    </source>
</reference>
<sequence>MAQAEAQDVRLEERRAAEVAAHKRFFWKQSAAETLEAQQAALEAQQEAAANMGVALSGDDGWRESESGDGDGPQDGLAHELYGRRRPSDGYPGVGAAGSAGGYGSRSGGPHGGQQHVAPNAAEMRAARARAKLRAEKEAAAEAEAEAERVRAAKAEKVARAVKAQEAARKRMRLSQVLDEAEEAGALSYGTAGDDLEPGAQAEAELAAQRSSQARVAAIAQRASPPPGPRRAISSPAALQQLRVPVPFPHELLEGTVLYKHTKDGKGKLHSRVFVLSPTEHHTIEIAWYKEDAPDHSAATLHRISFGLAPRFSWEKAKEVTRTKLSALPIDWRKLSLVLHTSVGEVYVVAPRLEVFSAWAALSLVLHTSVGEVYVVAPRLEVFSAWAALSRQNPALDDS</sequence>
<feature type="compositionally biased region" description="Basic and acidic residues" evidence="2">
    <location>
        <begin position="77"/>
        <end position="88"/>
    </location>
</feature>
<dbReference type="AlphaFoldDB" id="A0A0L0DC52"/>
<dbReference type="Proteomes" id="UP000054408">
    <property type="component" value="Unassembled WGS sequence"/>
</dbReference>
<protein>
    <submittedName>
        <fullName evidence="3">Uncharacterized protein</fullName>
    </submittedName>
</protein>
<dbReference type="EMBL" id="GL349458">
    <property type="protein sequence ID" value="KNC49924.1"/>
    <property type="molecule type" value="Genomic_DNA"/>
</dbReference>
<evidence type="ECO:0000256" key="2">
    <source>
        <dbReference type="SAM" id="MobiDB-lite"/>
    </source>
</evidence>
<feature type="region of interest" description="Disordered" evidence="2">
    <location>
        <begin position="41"/>
        <end position="118"/>
    </location>
</feature>